<feature type="non-terminal residue" evidence="2">
    <location>
        <position position="79"/>
    </location>
</feature>
<organism evidence="2 3">
    <name type="scientific">Ophiocordyceps polyrhachis-furcata BCC 54312</name>
    <dbReference type="NCBI Taxonomy" id="1330021"/>
    <lineage>
        <taxon>Eukaryota</taxon>
        <taxon>Fungi</taxon>
        <taxon>Dikarya</taxon>
        <taxon>Ascomycota</taxon>
        <taxon>Pezizomycotina</taxon>
        <taxon>Sordariomycetes</taxon>
        <taxon>Hypocreomycetidae</taxon>
        <taxon>Hypocreales</taxon>
        <taxon>Ophiocordycipitaceae</taxon>
        <taxon>Ophiocordyceps</taxon>
    </lineage>
</organism>
<evidence type="ECO:0000256" key="1">
    <source>
        <dbReference type="SAM" id="SignalP"/>
    </source>
</evidence>
<reference evidence="2 3" key="1">
    <citation type="journal article" date="2015" name="BMC Genomics">
        <title>Insights from the genome of Ophiocordyceps polyrhachis-furcata to pathogenicity and host specificity in insect fungi.</title>
        <authorList>
            <person name="Wichadakul D."/>
            <person name="Kobmoo N."/>
            <person name="Ingsriswang S."/>
            <person name="Tangphatsornruang S."/>
            <person name="Chantasingh D."/>
            <person name="Luangsa-ard J.J."/>
            <person name="Eurwilaichitr L."/>
        </authorList>
    </citation>
    <scope>NUCLEOTIDE SEQUENCE [LARGE SCALE GENOMIC DNA]</scope>
    <source>
        <strain evidence="2 3">BCC 54312</strain>
    </source>
</reference>
<accession>A0A367L7X0</accession>
<protein>
    <submittedName>
        <fullName evidence="2">Uncharacterized protein</fullName>
    </submittedName>
</protein>
<name>A0A367L7X0_9HYPO</name>
<evidence type="ECO:0000313" key="3">
    <source>
        <dbReference type="Proteomes" id="UP000253664"/>
    </source>
</evidence>
<feature type="chain" id="PRO_5016620746" evidence="1">
    <location>
        <begin position="37"/>
        <end position="79"/>
    </location>
</feature>
<dbReference type="EMBL" id="LKCN02000012">
    <property type="protein sequence ID" value="RCI10332.1"/>
    <property type="molecule type" value="Genomic_DNA"/>
</dbReference>
<dbReference type="Proteomes" id="UP000253664">
    <property type="component" value="Unassembled WGS sequence"/>
</dbReference>
<dbReference type="AlphaFoldDB" id="A0A367L7X0"/>
<proteinExistence type="predicted"/>
<keyword evidence="3" id="KW-1185">Reference proteome</keyword>
<keyword evidence="1" id="KW-0732">Signal</keyword>
<gene>
    <name evidence="2" type="ORF">L249_4366</name>
</gene>
<feature type="signal peptide" evidence="1">
    <location>
        <begin position="1"/>
        <end position="36"/>
    </location>
</feature>
<sequence length="79" mass="8854">MGVDDWCWRAASRAPKEKFCCLMLPLLSFLVHLCLPHVKNPFVWLDVVAELTSVCHSLAPDKRLHSTSRHMLEAQGGPG</sequence>
<evidence type="ECO:0000313" key="2">
    <source>
        <dbReference type="EMBL" id="RCI10332.1"/>
    </source>
</evidence>
<comment type="caution">
    <text evidence="2">The sequence shown here is derived from an EMBL/GenBank/DDBJ whole genome shotgun (WGS) entry which is preliminary data.</text>
</comment>